<comment type="similarity">
    <text evidence="2">Belongs to the TrkH potassium transport family. HKT (TC 2.A.38.3) subfamily.</text>
</comment>
<evidence type="ECO:0000256" key="8">
    <source>
        <dbReference type="SAM" id="MobiDB-lite"/>
    </source>
</evidence>
<reference evidence="10" key="2">
    <citation type="journal article" date="2023" name="Plants (Basel)">
        <title>Annotation of the Turnera subulata (Passifloraceae) Draft Genome Reveals the S-Locus Evolved after the Divergence of Turneroideae from Passifloroideae in a Stepwise Manner.</title>
        <authorList>
            <person name="Henning P.M."/>
            <person name="Roalson E.H."/>
            <person name="Mir W."/>
            <person name="McCubbin A.G."/>
            <person name="Shore J.S."/>
        </authorList>
    </citation>
    <scope>NUCLEOTIDE SEQUENCE</scope>
    <source>
        <strain evidence="10">F60SS</strain>
    </source>
</reference>
<evidence type="ECO:0000256" key="9">
    <source>
        <dbReference type="SAM" id="Phobius"/>
    </source>
</evidence>
<protein>
    <recommendedName>
        <fullName evidence="12">Sodium transporter HKT1</fullName>
    </recommendedName>
</protein>
<dbReference type="GO" id="GO:0005886">
    <property type="term" value="C:plasma membrane"/>
    <property type="evidence" value="ECO:0007669"/>
    <property type="project" value="TreeGrafter"/>
</dbReference>
<dbReference type="EMBL" id="JAKUCV010000310">
    <property type="protein sequence ID" value="KAJ4850506.1"/>
    <property type="molecule type" value="Genomic_DNA"/>
</dbReference>
<feature type="transmembrane region" description="Helical" evidence="9">
    <location>
        <begin position="330"/>
        <end position="350"/>
    </location>
</feature>
<dbReference type="GO" id="GO:0015081">
    <property type="term" value="F:sodium ion transmembrane transporter activity"/>
    <property type="evidence" value="ECO:0007669"/>
    <property type="project" value="TreeGrafter"/>
</dbReference>
<evidence type="ECO:0000256" key="7">
    <source>
        <dbReference type="ARBA" id="ARBA00023136"/>
    </source>
</evidence>
<evidence type="ECO:0000256" key="3">
    <source>
        <dbReference type="ARBA" id="ARBA00022448"/>
    </source>
</evidence>
<name>A0A9Q0GLM8_9ROSI</name>
<feature type="transmembrane region" description="Helical" evidence="9">
    <location>
        <begin position="436"/>
        <end position="454"/>
    </location>
</feature>
<evidence type="ECO:0000256" key="4">
    <source>
        <dbReference type="ARBA" id="ARBA00022692"/>
    </source>
</evidence>
<sequence>MATNGFHKSWNNVTQSLLGFILFKAKPFWIHLTYFVTLSLFGFWALKISKPKTSFRPGNLDLFFTSVSSVTVSSMSTVEMEALSETQLIVLTILMLLGGEVFTSMLSLQLARLKFPKQHQADDHHQPINLSSTYPTISSPPSSNNVQHRGMMMGRVTTYSGLEIEKITNIGDLEHNKINMVDFNATKDDDSLKYDSIRCLGYLVLLYLVVVHISGSSLVAAYISLIPSATQVLASKGLRVSTFSVFTTVSTFANCGFLPTNENMMVFKKNSGLQLILIAQVLMGNTLYAPCLRFLIWVGEKLTRREELRYLLLNAREIGYCHLFSGLHSLLLAGTVVGFILVQFVVFCAMEWNSQVMDGLSSYEKIVAALFEVVNSRHAGESVFDISTISQAILVLFVVMMYLPPYFSFLPPNLLEDEPESGEKCKKEKKSFMKSLVFSQLSYLAIFIILVCIAERDKMKKDPLNFNVLNVTIEVISAYGNVGFSTGYSCERQLKPESSCKDACYGFSGKWSSTAKFILIIVMFFGRLKCFFNKTGKAWRIPN</sequence>
<evidence type="ECO:0008006" key="12">
    <source>
        <dbReference type="Google" id="ProtNLM"/>
    </source>
</evidence>
<organism evidence="10 11">
    <name type="scientific">Turnera subulata</name>
    <dbReference type="NCBI Taxonomy" id="218843"/>
    <lineage>
        <taxon>Eukaryota</taxon>
        <taxon>Viridiplantae</taxon>
        <taxon>Streptophyta</taxon>
        <taxon>Embryophyta</taxon>
        <taxon>Tracheophyta</taxon>
        <taxon>Spermatophyta</taxon>
        <taxon>Magnoliopsida</taxon>
        <taxon>eudicotyledons</taxon>
        <taxon>Gunneridae</taxon>
        <taxon>Pentapetalae</taxon>
        <taxon>rosids</taxon>
        <taxon>fabids</taxon>
        <taxon>Malpighiales</taxon>
        <taxon>Passifloraceae</taxon>
        <taxon>Turnera</taxon>
    </lineage>
</organism>
<evidence type="ECO:0000313" key="11">
    <source>
        <dbReference type="Proteomes" id="UP001141552"/>
    </source>
</evidence>
<keyword evidence="4 9" id="KW-0812">Transmembrane</keyword>
<dbReference type="InterPro" id="IPR051143">
    <property type="entry name" value="TrkH_K-transport"/>
</dbReference>
<evidence type="ECO:0000256" key="1">
    <source>
        <dbReference type="ARBA" id="ARBA00004141"/>
    </source>
</evidence>
<feature type="compositionally biased region" description="Low complexity" evidence="8">
    <location>
        <begin position="131"/>
        <end position="143"/>
    </location>
</feature>
<feature type="transmembrane region" description="Helical" evidence="9">
    <location>
        <begin position="58"/>
        <end position="76"/>
    </location>
</feature>
<keyword evidence="11" id="KW-1185">Reference proteome</keyword>
<feature type="transmembrane region" description="Helical" evidence="9">
    <location>
        <begin position="200"/>
        <end position="223"/>
    </location>
</feature>
<feature type="transmembrane region" description="Helical" evidence="9">
    <location>
        <begin position="88"/>
        <end position="108"/>
    </location>
</feature>
<keyword evidence="5 9" id="KW-1133">Transmembrane helix</keyword>
<keyword evidence="3" id="KW-0813">Transport</keyword>
<evidence type="ECO:0000256" key="6">
    <source>
        <dbReference type="ARBA" id="ARBA00023065"/>
    </source>
</evidence>
<comment type="caution">
    <text evidence="10">The sequence shown here is derived from an EMBL/GenBank/DDBJ whole genome shotgun (WGS) entry which is preliminary data.</text>
</comment>
<feature type="transmembrane region" description="Helical" evidence="9">
    <location>
        <begin position="243"/>
        <end position="260"/>
    </location>
</feature>
<dbReference type="PANTHER" id="PTHR31064:SF30">
    <property type="entry name" value="HIGH-AFFINITY POTASSIUM TRANSPORT PROTEIN-RELATED"/>
    <property type="match status" value="1"/>
</dbReference>
<evidence type="ECO:0000256" key="2">
    <source>
        <dbReference type="ARBA" id="ARBA00010864"/>
    </source>
</evidence>
<reference evidence="10" key="1">
    <citation type="submission" date="2022-02" db="EMBL/GenBank/DDBJ databases">
        <authorList>
            <person name="Henning P.M."/>
            <person name="McCubbin A.G."/>
            <person name="Shore J.S."/>
        </authorList>
    </citation>
    <scope>NUCLEOTIDE SEQUENCE</scope>
    <source>
        <strain evidence="10">F60SS</strain>
        <tissue evidence="10">Leaves</tissue>
    </source>
</reference>
<dbReference type="AlphaFoldDB" id="A0A9Q0GLM8"/>
<dbReference type="OrthoDB" id="9999863at2759"/>
<feature type="region of interest" description="Disordered" evidence="8">
    <location>
        <begin position="128"/>
        <end position="148"/>
    </location>
</feature>
<dbReference type="InterPro" id="IPR003445">
    <property type="entry name" value="Cat_transpt"/>
</dbReference>
<keyword evidence="6" id="KW-0406">Ion transport</keyword>
<keyword evidence="7 9" id="KW-0472">Membrane</keyword>
<feature type="transmembrane region" description="Helical" evidence="9">
    <location>
        <begin position="272"/>
        <end position="296"/>
    </location>
</feature>
<gene>
    <name evidence="10" type="ORF">Tsubulata_044294</name>
</gene>
<evidence type="ECO:0000256" key="5">
    <source>
        <dbReference type="ARBA" id="ARBA00022989"/>
    </source>
</evidence>
<dbReference type="PANTHER" id="PTHR31064">
    <property type="entry name" value="POTASSIUM TRANSPORT PROTEIN DDB_G0292412-RELATED"/>
    <property type="match status" value="1"/>
</dbReference>
<accession>A0A9Q0GLM8</accession>
<evidence type="ECO:0000313" key="10">
    <source>
        <dbReference type="EMBL" id="KAJ4850506.1"/>
    </source>
</evidence>
<feature type="transmembrane region" description="Helical" evidence="9">
    <location>
        <begin position="28"/>
        <end position="46"/>
    </location>
</feature>
<dbReference type="Pfam" id="PF02386">
    <property type="entry name" value="TrkH"/>
    <property type="match status" value="2"/>
</dbReference>
<comment type="subcellular location">
    <subcellularLocation>
        <location evidence="1">Membrane</location>
        <topology evidence="1">Multi-pass membrane protein</topology>
    </subcellularLocation>
</comment>
<dbReference type="Proteomes" id="UP001141552">
    <property type="component" value="Unassembled WGS sequence"/>
</dbReference>
<proteinExistence type="inferred from homology"/>